<keyword evidence="3" id="KW-1185">Reference proteome</keyword>
<proteinExistence type="predicted"/>
<evidence type="ECO:0000313" key="3">
    <source>
        <dbReference type="Proteomes" id="UP000887159"/>
    </source>
</evidence>
<gene>
    <name evidence="2" type="ORF">TNCV_196811</name>
</gene>
<feature type="compositionally biased region" description="Polar residues" evidence="1">
    <location>
        <begin position="15"/>
        <end position="25"/>
    </location>
</feature>
<accession>A0A8X7BKR7</accession>
<sequence>MRLDSPYNESHESRSQATNRQPSSWNGLRFDVWTKLPFLVQSPCPSLVVLNVNSWQSLSSCGGSSHLITENPPCEDDDAHVKSVTAQSPHIDIMWKLEEWGSSSNVVLVT</sequence>
<protein>
    <submittedName>
        <fullName evidence="2">Uncharacterized protein</fullName>
    </submittedName>
</protein>
<name>A0A8X7BKR7_TRICX</name>
<dbReference type="EMBL" id="BMAU01021432">
    <property type="protein sequence ID" value="GFY35581.1"/>
    <property type="molecule type" value="Genomic_DNA"/>
</dbReference>
<feature type="compositionally biased region" description="Basic and acidic residues" evidence="1">
    <location>
        <begin position="1"/>
        <end position="14"/>
    </location>
</feature>
<dbReference type="Proteomes" id="UP000887159">
    <property type="component" value="Unassembled WGS sequence"/>
</dbReference>
<reference evidence="2" key="1">
    <citation type="submission" date="2020-08" db="EMBL/GenBank/DDBJ databases">
        <title>Multicomponent nature underlies the extraordinary mechanical properties of spider dragline silk.</title>
        <authorList>
            <person name="Kono N."/>
            <person name="Nakamura H."/>
            <person name="Mori M."/>
            <person name="Yoshida Y."/>
            <person name="Ohtoshi R."/>
            <person name="Malay A.D."/>
            <person name="Moran D.A.P."/>
            <person name="Tomita M."/>
            <person name="Numata K."/>
            <person name="Arakawa K."/>
        </authorList>
    </citation>
    <scope>NUCLEOTIDE SEQUENCE</scope>
</reference>
<organism evidence="2 3">
    <name type="scientific">Trichonephila clavipes</name>
    <name type="common">Golden silk orbweaver</name>
    <name type="synonym">Nephila clavipes</name>
    <dbReference type="NCBI Taxonomy" id="2585209"/>
    <lineage>
        <taxon>Eukaryota</taxon>
        <taxon>Metazoa</taxon>
        <taxon>Ecdysozoa</taxon>
        <taxon>Arthropoda</taxon>
        <taxon>Chelicerata</taxon>
        <taxon>Arachnida</taxon>
        <taxon>Araneae</taxon>
        <taxon>Araneomorphae</taxon>
        <taxon>Entelegynae</taxon>
        <taxon>Araneoidea</taxon>
        <taxon>Nephilidae</taxon>
        <taxon>Trichonephila</taxon>
    </lineage>
</organism>
<dbReference type="AlphaFoldDB" id="A0A8X7BKR7"/>
<comment type="caution">
    <text evidence="2">The sequence shown here is derived from an EMBL/GenBank/DDBJ whole genome shotgun (WGS) entry which is preliminary data.</text>
</comment>
<evidence type="ECO:0000313" key="2">
    <source>
        <dbReference type="EMBL" id="GFY35581.1"/>
    </source>
</evidence>
<feature type="region of interest" description="Disordered" evidence="1">
    <location>
        <begin position="1"/>
        <end position="25"/>
    </location>
</feature>
<evidence type="ECO:0000256" key="1">
    <source>
        <dbReference type="SAM" id="MobiDB-lite"/>
    </source>
</evidence>